<evidence type="ECO:0000256" key="7">
    <source>
        <dbReference type="PROSITE-ProRule" id="PRU10055"/>
    </source>
</evidence>
<comment type="subunit">
    <text evidence="2">Homodimer.</text>
</comment>
<evidence type="ECO:0000256" key="2">
    <source>
        <dbReference type="ARBA" id="ARBA00011738"/>
    </source>
</evidence>
<name>A0ABD1ZX33_VESSQ</name>
<evidence type="ECO:0000256" key="4">
    <source>
        <dbReference type="ARBA" id="ARBA00022801"/>
    </source>
</evidence>
<evidence type="ECO:0000256" key="1">
    <source>
        <dbReference type="ARBA" id="ARBA00010838"/>
    </source>
</evidence>
<dbReference type="InterPro" id="IPR017853">
    <property type="entry name" value="GH"/>
</dbReference>
<dbReference type="PRINTS" id="PR00131">
    <property type="entry name" value="GLHYDRLASE1"/>
</dbReference>
<feature type="active site" description="Nucleophile" evidence="7">
    <location>
        <position position="404"/>
    </location>
</feature>
<organism evidence="10 11">
    <name type="scientific">Vespula squamosa</name>
    <name type="common">Southern yellow jacket</name>
    <name type="synonym">Wasp</name>
    <dbReference type="NCBI Taxonomy" id="30214"/>
    <lineage>
        <taxon>Eukaryota</taxon>
        <taxon>Metazoa</taxon>
        <taxon>Ecdysozoa</taxon>
        <taxon>Arthropoda</taxon>
        <taxon>Hexapoda</taxon>
        <taxon>Insecta</taxon>
        <taxon>Pterygota</taxon>
        <taxon>Neoptera</taxon>
        <taxon>Endopterygota</taxon>
        <taxon>Hymenoptera</taxon>
        <taxon>Apocrita</taxon>
        <taxon>Aculeata</taxon>
        <taxon>Vespoidea</taxon>
        <taxon>Vespidae</taxon>
        <taxon>Vespinae</taxon>
        <taxon>Vespula</taxon>
    </lineage>
</organism>
<keyword evidence="4" id="KW-0378">Hydrolase</keyword>
<evidence type="ECO:0000256" key="5">
    <source>
        <dbReference type="ARBA" id="ARBA00023180"/>
    </source>
</evidence>
<keyword evidence="11" id="KW-1185">Reference proteome</keyword>
<dbReference type="PANTHER" id="PTHR10353:SF36">
    <property type="entry name" value="LP05116P"/>
    <property type="match status" value="1"/>
</dbReference>
<evidence type="ECO:0000256" key="9">
    <source>
        <dbReference type="SAM" id="SignalP"/>
    </source>
</evidence>
<dbReference type="FunFam" id="3.20.20.80:FF:000013">
    <property type="entry name" value="lactase-phlorizin hydrolase"/>
    <property type="match status" value="1"/>
</dbReference>
<dbReference type="EMBL" id="JAUDFV010000164">
    <property type="protein sequence ID" value="KAL2712919.1"/>
    <property type="molecule type" value="Genomic_DNA"/>
</dbReference>
<keyword evidence="5" id="KW-0325">Glycoprotein</keyword>
<dbReference type="GO" id="GO:0016798">
    <property type="term" value="F:hydrolase activity, acting on glycosyl bonds"/>
    <property type="evidence" value="ECO:0007669"/>
    <property type="project" value="UniProtKB-KW"/>
</dbReference>
<keyword evidence="6" id="KW-0326">Glycosidase</keyword>
<evidence type="ECO:0000313" key="10">
    <source>
        <dbReference type="EMBL" id="KAL2712919.1"/>
    </source>
</evidence>
<dbReference type="InterPro" id="IPR018120">
    <property type="entry name" value="Glyco_hydro_1_AS"/>
</dbReference>
<comment type="similarity">
    <text evidence="1 8">Belongs to the glycosyl hydrolase 1 family.</text>
</comment>
<dbReference type="EC" id="3.2.1.21" evidence="3"/>
<sequence>MKLITSSQCIILFVFIISTQGTNLSEENEEYLRFPPNFLLGAATAAYQIEGAWNVSDKGESIWDRFTHKRNGAIVNNDTGDIACDSYHKFREDISLLKELGMKVYRFSLSWPRILPTGFSNKVSKDGITYYHNLIDELLANNIEPIVTLYHWDHPQVIEDAGGWLNPYMIDWFVDYARVVFQEFAPKVKTFITMNEPSDNCIFIYTMGIHAPSKAFLHGIGEYICGENMLKAHARVYRMYQKEFKDIYNGSLGINVHARNFFPKHQNDSESAEIAFQFSIGWLLHPIYSEKGDYPDIMKKLIAIKSQEQGYSRSRLPELEANWVDYIRGTFDFLSINHYTSMIVERGDDKLEPSFYNDQGLIQYQDPNWESTISSWLKVVPEGFGNILRKLAMEYNNPLMYITENGVSGGNTVDDDHRVRYYKNYLKEMLISIYRDKVNIKGYTLWSLIDSFEWSSGYSQSFGIVHVNFSDPERKRTLKKSAHWWREVIKYGSLKICSLENGNFTPIL</sequence>
<protein>
    <recommendedName>
        <fullName evidence="3">beta-glucosidase</fullName>
        <ecNumber evidence="3">3.2.1.21</ecNumber>
    </recommendedName>
</protein>
<dbReference type="Proteomes" id="UP001607302">
    <property type="component" value="Unassembled WGS sequence"/>
</dbReference>
<evidence type="ECO:0000256" key="6">
    <source>
        <dbReference type="ARBA" id="ARBA00023295"/>
    </source>
</evidence>
<accession>A0ABD1ZX33</accession>
<dbReference type="Pfam" id="PF00232">
    <property type="entry name" value="Glyco_hydro_1"/>
    <property type="match status" value="1"/>
</dbReference>
<feature type="chain" id="PRO_5044807653" description="beta-glucosidase" evidence="9">
    <location>
        <begin position="22"/>
        <end position="508"/>
    </location>
</feature>
<dbReference type="Gene3D" id="3.20.20.80">
    <property type="entry name" value="Glycosidases"/>
    <property type="match status" value="1"/>
</dbReference>
<dbReference type="AlphaFoldDB" id="A0ABD1ZX33"/>
<dbReference type="SUPFAM" id="SSF51445">
    <property type="entry name" value="(Trans)glycosidases"/>
    <property type="match status" value="1"/>
</dbReference>
<keyword evidence="9" id="KW-0732">Signal</keyword>
<gene>
    <name evidence="10" type="ORF">V1478_017510</name>
</gene>
<evidence type="ECO:0000313" key="11">
    <source>
        <dbReference type="Proteomes" id="UP001607302"/>
    </source>
</evidence>
<proteinExistence type="inferred from homology"/>
<dbReference type="PANTHER" id="PTHR10353">
    <property type="entry name" value="GLYCOSYL HYDROLASE"/>
    <property type="match status" value="1"/>
</dbReference>
<dbReference type="InterPro" id="IPR001360">
    <property type="entry name" value="Glyco_hydro_1"/>
</dbReference>
<dbReference type="PROSITE" id="PS00572">
    <property type="entry name" value="GLYCOSYL_HYDROL_F1_1"/>
    <property type="match status" value="1"/>
</dbReference>
<evidence type="ECO:0000256" key="8">
    <source>
        <dbReference type="RuleBase" id="RU003690"/>
    </source>
</evidence>
<evidence type="ECO:0000256" key="3">
    <source>
        <dbReference type="ARBA" id="ARBA00012744"/>
    </source>
</evidence>
<feature type="signal peptide" evidence="9">
    <location>
        <begin position="1"/>
        <end position="21"/>
    </location>
</feature>
<comment type="caution">
    <text evidence="10">The sequence shown here is derived from an EMBL/GenBank/DDBJ whole genome shotgun (WGS) entry which is preliminary data.</text>
</comment>
<reference evidence="10 11" key="1">
    <citation type="journal article" date="2024" name="Ann. Entomol. Soc. Am.">
        <title>Genomic analyses of the southern and eastern yellowjacket wasps (Hymenoptera: Vespidae) reveal evolutionary signatures of social life.</title>
        <authorList>
            <person name="Catto M.A."/>
            <person name="Caine P.B."/>
            <person name="Orr S.E."/>
            <person name="Hunt B.G."/>
            <person name="Goodisman M.A.D."/>
        </authorList>
    </citation>
    <scope>NUCLEOTIDE SEQUENCE [LARGE SCALE GENOMIC DNA]</scope>
    <source>
        <strain evidence="10">233</strain>
        <tissue evidence="10">Head and thorax</tissue>
    </source>
</reference>